<dbReference type="AlphaFoldDB" id="A0A5B7ISI7"/>
<keyword evidence="2" id="KW-1185">Reference proteome</keyword>
<name>A0A5B7ISI7_PORTR</name>
<dbReference type="EMBL" id="VSRR010075103">
    <property type="protein sequence ID" value="MPC87630.1"/>
    <property type="molecule type" value="Genomic_DNA"/>
</dbReference>
<sequence>MINYSADIPPASTANMGMVASTTASSSTAEFWQAWVGLKRATQPLPVPNVIISCLLPNTNIKTSKPSSLHHHRNSVHKQREAQHAVWGVTVKNLQKRNAKLYIHPPTYSRPATSNARAANLRR</sequence>
<comment type="caution">
    <text evidence="1">The sequence shown here is derived from an EMBL/GenBank/DDBJ whole genome shotgun (WGS) entry which is preliminary data.</text>
</comment>
<evidence type="ECO:0000313" key="1">
    <source>
        <dbReference type="EMBL" id="MPC87630.1"/>
    </source>
</evidence>
<dbReference type="Proteomes" id="UP000324222">
    <property type="component" value="Unassembled WGS sequence"/>
</dbReference>
<reference evidence="1 2" key="1">
    <citation type="submission" date="2019-05" db="EMBL/GenBank/DDBJ databases">
        <title>Another draft genome of Portunus trituberculatus and its Hox gene families provides insights of decapod evolution.</title>
        <authorList>
            <person name="Jeong J.-H."/>
            <person name="Song I."/>
            <person name="Kim S."/>
            <person name="Choi T."/>
            <person name="Kim D."/>
            <person name="Ryu S."/>
            <person name="Kim W."/>
        </authorList>
    </citation>
    <scope>NUCLEOTIDE SEQUENCE [LARGE SCALE GENOMIC DNA]</scope>
    <source>
        <tissue evidence="1">Muscle</tissue>
    </source>
</reference>
<organism evidence="1 2">
    <name type="scientific">Portunus trituberculatus</name>
    <name type="common">Swimming crab</name>
    <name type="synonym">Neptunus trituberculatus</name>
    <dbReference type="NCBI Taxonomy" id="210409"/>
    <lineage>
        <taxon>Eukaryota</taxon>
        <taxon>Metazoa</taxon>
        <taxon>Ecdysozoa</taxon>
        <taxon>Arthropoda</taxon>
        <taxon>Crustacea</taxon>
        <taxon>Multicrustacea</taxon>
        <taxon>Malacostraca</taxon>
        <taxon>Eumalacostraca</taxon>
        <taxon>Eucarida</taxon>
        <taxon>Decapoda</taxon>
        <taxon>Pleocyemata</taxon>
        <taxon>Brachyura</taxon>
        <taxon>Eubrachyura</taxon>
        <taxon>Portunoidea</taxon>
        <taxon>Portunidae</taxon>
        <taxon>Portuninae</taxon>
        <taxon>Portunus</taxon>
    </lineage>
</organism>
<proteinExistence type="predicted"/>
<protein>
    <submittedName>
        <fullName evidence="1">Uncharacterized protein</fullName>
    </submittedName>
</protein>
<evidence type="ECO:0000313" key="2">
    <source>
        <dbReference type="Proteomes" id="UP000324222"/>
    </source>
</evidence>
<gene>
    <name evidence="1" type="ORF">E2C01_082500</name>
</gene>
<accession>A0A5B7ISI7</accession>